<dbReference type="InterPro" id="IPR028082">
    <property type="entry name" value="Peripla_BP_I"/>
</dbReference>
<dbReference type="RefSeq" id="WP_230757454.1">
    <property type="nucleotide sequence ID" value="NZ_JAINWA010000003.1"/>
</dbReference>
<reference evidence="5" key="1">
    <citation type="submission" date="2021-08" db="EMBL/GenBank/DDBJ databases">
        <title>Comparative analyses of Brucepasteria parasyntrophica and Teretinema zuelzerae.</title>
        <authorList>
            <person name="Song Y."/>
            <person name="Brune A."/>
        </authorList>
    </citation>
    <scope>NUCLEOTIDE SEQUENCE</scope>
    <source>
        <strain evidence="5">DSM 1903</strain>
    </source>
</reference>
<evidence type="ECO:0000256" key="1">
    <source>
        <dbReference type="ARBA" id="ARBA00004196"/>
    </source>
</evidence>
<comment type="caution">
    <text evidence="5">The sequence shown here is derived from an EMBL/GenBank/DDBJ whole genome shotgun (WGS) entry which is preliminary data.</text>
</comment>
<organism evidence="5 6">
    <name type="scientific">Teretinema zuelzerae</name>
    <dbReference type="NCBI Taxonomy" id="156"/>
    <lineage>
        <taxon>Bacteria</taxon>
        <taxon>Pseudomonadati</taxon>
        <taxon>Spirochaetota</taxon>
        <taxon>Spirochaetia</taxon>
        <taxon>Spirochaetales</taxon>
        <taxon>Treponemataceae</taxon>
        <taxon>Teretinema</taxon>
    </lineage>
</organism>
<proteinExistence type="inferred from homology"/>
<gene>
    <name evidence="5" type="ORF">K7J14_13675</name>
</gene>
<dbReference type="PANTHER" id="PTHR46847">
    <property type="entry name" value="D-ALLOSE-BINDING PERIPLASMIC PROTEIN-RELATED"/>
    <property type="match status" value="1"/>
</dbReference>
<keyword evidence="6" id="KW-1185">Reference proteome</keyword>
<comment type="subcellular location">
    <subcellularLocation>
        <location evidence="1">Cell envelope</location>
    </subcellularLocation>
</comment>
<dbReference type="GO" id="GO:0030246">
    <property type="term" value="F:carbohydrate binding"/>
    <property type="evidence" value="ECO:0007669"/>
    <property type="project" value="UniProtKB-ARBA"/>
</dbReference>
<evidence type="ECO:0000259" key="4">
    <source>
        <dbReference type="Pfam" id="PF13407"/>
    </source>
</evidence>
<evidence type="ECO:0000256" key="2">
    <source>
        <dbReference type="ARBA" id="ARBA00007639"/>
    </source>
</evidence>
<dbReference type="Proteomes" id="UP001198163">
    <property type="component" value="Unassembled WGS sequence"/>
</dbReference>
<keyword evidence="3" id="KW-0732">Signal</keyword>
<accession>A0AAE3EJZ8</accession>
<dbReference type="InterPro" id="IPR025997">
    <property type="entry name" value="SBP_2_dom"/>
</dbReference>
<dbReference type="Pfam" id="PF13407">
    <property type="entry name" value="Peripla_BP_4"/>
    <property type="match status" value="1"/>
</dbReference>
<dbReference type="AlphaFoldDB" id="A0AAE3EJZ8"/>
<dbReference type="SUPFAM" id="SSF53822">
    <property type="entry name" value="Periplasmic binding protein-like I"/>
    <property type="match status" value="1"/>
</dbReference>
<dbReference type="EMBL" id="JAINWA010000003">
    <property type="protein sequence ID" value="MCD1655741.1"/>
    <property type="molecule type" value="Genomic_DNA"/>
</dbReference>
<feature type="domain" description="Periplasmic binding protein" evidence="4">
    <location>
        <begin position="53"/>
        <end position="305"/>
    </location>
</feature>
<dbReference type="PANTHER" id="PTHR46847:SF1">
    <property type="entry name" value="D-ALLOSE-BINDING PERIPLASMIC PROTEIN-RELATED"/>
    <property type="match status" value="1"/>
</dbReference>
<evidence type="ECO:0000313" key="5">
    <source>
        <dbReference type="EMBL" id="MCD1655741.1"/>
    </source>
</evidence>
<dbReference type="Gene3D" id="3.40.50.2300">
    <property type="match status" value="2"/>
</dbReference>
<sequence>MRVRRSTVLFIVLLIATFWLILYSSFLLLRVASGAAAIGKIDPGEPMRWHLVMIGERIDSPFWQEVFAGALEICSERDAVVELVGPALDADRKDTDEYLQYAVAARPNGILAFVDDREESLQALEIAALRGIPVISLENDAFPANRQSFVGVSRYALGNLLGGLVYTCGGATGHALVLLDEESVRSSESIMLSAIQDAVSSYPEIRVTALDRNSMKDMSRDEFLRHRILNDPDLDVILCLTAEDTVLATQAVIELNQSSRISIIAFRESREILDYVRKGIIQAVVAVDARQMGRKAADAMLEYLETGHSNDFVITDLHVITADSLERSRQ</sequence>
<dbReference type="GO" id="GO:0030313">
    <property type="term" value="C:cell envelope"/>
    <property type="evidence" value="ECO:0007669"/>
    <property type="project" value="UniProtKB-SubCell"/>
</dbReference>
<protein>
    <submittedName>
        <fullName evidence="5">Substrate-binding domain-containing protein</fullName>
    </submittedName>
</protein>
<evidence type="ECO:0000256" key="3">
    <source>
        <dbReference type="ARBA" id="ARBA00022729"/>
    </source>
</evidence>
<comment type="similarity">
    <text evidence="2">Belongs to the bacterial solute-binding protein 2 family.</text>
</comment>
<evidence type="ECO:0000313" key="6">
    <source>
        <dbReference type="Proteomes" id="UP001198163"/>
    </source>
</evidence>
<name>A0AAE3EJZ8_9SPIR</name>